<dbReference type="InterPro" id="IPR007265">
    <property type="entry name" value="COG_su3"/>
</dbReference>
<organism evidence="2 3">
    <name type="scientific">Bremia lactucae</name>
    <name type="common">Lettuce downy mildew</name>
    <dbReference type="NCBI Taxonomy" id="4779"/>
    <lineage>
        <taxon>Eukaryota</taxon>
        <taxon>Sar</taxon>
        <taxon>Stramenopiles</taxon>
        <taxon>Oomycota</taxon>
        <taxon>Peronosporomycetes</taxon>
        <taxon>Peronosporales</taxon>
        <taxon>Peronosporaceae</taxon>
        <taxon>Bremia</taxon>
    </lineage>
</organism>
<dbReference type="RefSeq" id="XP_067819435.1">
    <property type="nucleotide sequence ID" value="XM_067964321.1"/>
</dbReference>
<dbReference type="InterPro" id="IPR048685">
    <property type="entry name" value="COG3_C"/>
</dbReference>
<dbReference type="GO" id="GO:0005801">
    <property type="term" value="C:cis-Golgi network"/>
    <property type="evidence" value="ECO:0007669"/>
    <property type="project" value="InterPro"/>
</dbReference>
<feature type="domain" description="Conserved oligomeric Golgi complex subunit 3 C-terminal" evidence="1">
    <location>
        <begin position="296"/>
        <end position="633"/>
    </location>
</feature>
<dbReference type="GO" id="GO:0007030">
    <property type="term" value="P:Golgi organization"/>
    <property type="evidence" value="ECO:0007669"/>
    <property type="project" value="TreeGrafter"/>
</dbReference>
<dbReference type="PANTHER" id="PTHR13302:SF8">
    <property type="entry name" value="CONSERVED OLIGOMERIC GOLGI COMPLEX SUBUNIT 3"/>
    <property type="match status" value="1"/>
</dbReference>
<dbReference type="Pfam" id="PF20671">
    <property type="entry name" value="COG3_C"/>
    <property type="match status" value="1"/>
</dbReference>
<dbReference type="GO" id="GO:0016020">
    <property type="term" value="C:membrane"/>
    <property type="evidence" value="ECO:0007669"/>
    <property type="project" value="InterPro"/>
</dbReference>
<gene>
    <name evidence="2" type="ORF">CCR75_006251</name>
</gene>
<dbReference type="OrthoDB" id="296793at2759"/>
<proteinExistence type="predicted"/>
<accession>A0A976FNN0</accession>
<dbReference type="AlphaFoldDB" id="A0A976FNN0"/>
<dbReference type="Proteomes" id="UP000294530">
    <property type="component" value="Unassembled WGS sequence"/>
</dbReference>
<protein>
    <recommendedName>
        <fullName evidence="1">Conserved oligomeric Golgi complex subunit 3 C-terminal domain-containing protein</fullName>
    </recommendedName>
</protein>
<dbReference type="PANTHER" id="PTHR13302">
    <property type="entry name" value="CONSERVED OLIGOMERIC GOLGI COMPLEX COMPONENT 3"/>
    <property type="match status" value="1"/>
</dbReference>
<evidence type="ECO:0000313" key="2">
    <source>
        <dbReference type="EMBL" id="TDH69936.1"/>
    </source>
</evidence>
<keyword evidence="3" id="KW-1185">Reference proteome</keyword>
<dbReference type="EMBL" id="SHOA02000008">
    <property type="protein sequence ID" value="TDH69936.1"/>
    <property type="molecule type" value="Genomic_DNA"/>
</dbReference>
<name>A0A976FNN0_BRELC</name>
<sequence length="815" mass="91878">MAPHGVLETRLTSKQDALLHSLERRVQLKIQAEAHAPLYSERHPNAPETLRDFIARRPSSIPSASFKFDPSFIHVSSKIDQCMSQWNAVYAHAHASQALVAEMEASHAQVVTKTQALYQSFEEILQQVDALDTRVASIAAPMPYFTAIDTVAHTLGFGVKYAAPSSESKQHVLMKNTSTLRKFSTVALDTNKAVQVYQHRRGLDPTTPAFEQALKTIDHSVAYLMQHLEYKDSACFIEAYKTLAIGGIQELKDYALSGLEAAKDAVNEVIQKEAISHQPRDRLTSLQSQLEETSPCYVNFLLVTPALAAVAKQLERLQTPTLQDRFENIRLLGEVIDAYTTQRMHLLAPILGAWLDTVSQTSDLVNGLRMGCTQLLKVCEAEFRLFQKLFHHDPSDEMFQFPAVNGSFDENDQEENDTAFESVIYSYVGYISIYRDSRFIFQLSGLLYNTMRPQFLAQKDMEILCEGIQVLRSEVIEGLITPRIALVGYTEPVMLRMIQDAQERLILCMQKYIRDEIEGFVPSPSDLDYPTKLKAAENVNAPLYATWYPSLEHTLMCLSKGYHYVKVEIFEELAQDAIQICAASLVMASADITANHGELHGSLFLVKHLLTLREQITPFEIQFAQRSKSLDFTSSADALNELLVDASTLFRFSGLNGIVNLVSRGMPQIQETTADVKKALEQELRKSCTHFIEFVLQQLAQPLLDLLKQIAHEQQMQHATALDFRQCAFTAPNEVYDVLASLSRQLGDVQLRIRETVHLYLRNASTEMILLKPVQQNLLDAVRNVSALMKRTYTCEELQSCQEITAIVLQQLDAF</sequence>
<reference evidence="2 3" key="1">
    <citation type="journal article" date="2021" name="Genome Biol.">
        <title>AFLAP: assembly-free linkage analysis pipeline using k-mers from genome sequencing data.</title>
        <authorList>
            <person name="Fletcher K."/>
            <person name="Zhang L."/>
            <person name="Gil J."/>
            <person name="Han R."/>
            <person name="Cavanaugh K."/>
            <person name="Michelmore R."/>
        </authorList>
    </citation>
    <scope>NUCLEOTIDE SEQUENCE [LARGE SCALE GENOMIC DNA]</scope>
    <source>
        <strain evidence="2 3">SF5</strain>
    </source>
</reference>
<comment type="caution">
    <text evidence="2">The sequence shown here is derived from an EMBL/GenBank/DDBJ whole genome shotgun (WGS) entry which is preliminary data.</text>
</comment>
<evidence type="ECO:0000313" key="3">
    <source>
        <dbReference type="Proteomes" id="UP000294530"/>
    </source>
</evidence>
<dbReference type="KEGG" id="blac:94349992"/>
<dbReference type="GO" id="GO:0017119">
    <property type="term" value="C:Golgi transport complex"/>
    <property type="evidence" value="ECO:0007669"/>
    <property type="project" value="TreeGrafter"/>
</dbReference>
<dbReference type="GO" id="GO:0006891">
    <property type="term" value="P:intra-Golgi vesicle-mediated transport"/>
    <property type="evidence" value="ECO:0007669"/>
    <property type="project" value="TreeGrafter"/>
</dbReference>
<dbReference type="GO" id="GO:0006886">
    <property type="term" value="P:intracellular protein transport"/>
    <property type="evidence" value="ECO:0007669"/>
    <property type="project" value="InterPro"/>
</dbReference>
<evidence type="ECO:0000259" key="1">
    <source>
        <dbReference type="Pfam" id="PF20671"/>
    </source>
</evidence>
<dbReference type="GeneID" id="94349992"/>